<dbReference type="EMBL" id="BROQ01000098">
    <property type="protein sequence ID" value="GKZ24958.1"/>
    <property type="molecule type" value="Genomic_DNA"/>
</dbReference>
<name>A0A9W5YWB3_9EURO</name>
<dbReference type="AlphaFoldDB" id="A0A9W5YWB3"/>
<feature type="non-terminal residue" evidence="1">
    <location>
        <position position="56"/>
    </location>
</feature>
<evidence type="ECO:0000313" key="1">
    <source>
        <dbReference type="EMBL" id="GKZ24958.1"/>
    </source>
</evidence>
<sequence>MSKIKDQTANFTFVVDFDHHNNSETLRAVLPRTKGDYRCALCIFDKLVPLNKGGAM</sequence>
<evidence type="ECO:0000313" key="2">
    <source>
        <dbReference type="Proteomes" id="UP001143548"/>
    </source>
</evidence>
<dbReference type="Proteomes" id="UP001143548">
    <property type="component" value="Unassembled WGS sequence"/>
</dbReference>
<proteinExistence type="predicted"/>
<accession>A0A9W5YWB3</accession>
<protein>
    <submittedName>
        <fullName evidence="1">Uncharacterized protein</fullName>
    </submittedName>
</protein>
<comment type="caution">
    <text evidence="1">The sequence shown here is derived from an EMBL/GenBank/DDBJ whole genome shotgun (WGS) entry which is preliminary data.</text>
</comment>
<reference evidence="1" key="1">
    <citation type="submission" date="2022-07" db="EMBL/GenBank/DDBJ databases">
        <title>Taxonomy of Aspergillus series Nigri: significant species reduction supported by multi-species coalescent approaches.</title>
        <authorList>
            <person name="Bian C."/>
            <person name="Kusuya Y."/>
            <person name="Sklenar F."/>
            <person name="D'hooge E."/>
            <person name="Yaguchi T."/>
            <person name="Takahashi H."/>
            <person name="Hubka V."/>
        </authorList>
    </citation>
    <scope>NUCLEOTIDE SEQUENCE</scope>
    <source>
        <strain evidence="1">CBS 733.88</strain>
    </source>
</reference>
<organism evidence="1 2">
    <name type="scientific">Aspergillus brasiliensis</name>
    <dbReference type="NCBI Taxonomy" id="319629"/>
    <lineage>
        <taxon>Eukaryota</taxon>
        <taxon>Fungi</taxon>
        <taxon>Dikarya</taxon>
        <taxon>Ascomycota</taxon>
        <taxon>Pezizomycotina</taxon>
        <taxon>Eurotiomycetes</taxon>
        <taxon>Eurotiomycetidae</taxon>
        <taxon>Eurotiales</taxon>
        <taxon>Aspergillaceae</taxon>
        <taxon>Aspergillus</taxon>
        <taxon>Aspergillus subgen. Circumdati</taxon>
    </lineage>
</organism>
<gene>
    <name evidence="1" type="ORF">AbraCBS73388_011978</name>
</gene>